<dbReference type="InterPro" id="IPR011032">
    <property type="entry name" value="GroES-like_sf"/>
</dbReference>
<dbReference type="KEGG" id="ppho:CTZ24_23530"/>
<dbReference type="InterPro" id="IPR050129">
    <property type="entry name" value="Zn_alcohol_dh"/>
</dbReference>
<keyword evidence="10" id="KW-1185">Reference proteome</keyword>
<dbReference type="InterPro" id="IPR002328">
    <property type="entry name" value="ADH_Zn_CS"/>
</dbReference>
<evidence type="ECO:0000259" key="5">
    <source>
        <dbReference type="Pfam" id="PF00107"/>
    </source>
</evidence>
<comment type="cofactor">
    <cofactor evidence="4">
        <name>Zn(2+)</name>
        <dbReference type="ChEBI" id="CHEBI:29105"/>
    </cofactor>
</comment>
<dbReference type="PANTHER" id="PTHR43401">
    <property type="entry name" value="L-THREONINE 3-DEHYDROGENASE"/>
    <property type="match status" value="1"/>
</dbReference>
<dbReference type="Pfam" id="PF00107">
    <property type="entry name" value="ADH_zinc_N"/>
    <property type="match status" value="1"/>
</dbReference>
<dbReference type="PANTHER" id="PTHR43401:SF2">
    <property type="entry name" value="L-THREONINE 3-DEHYDROGENASE"/>
    <property type="match status" value="1"/>
</dbReference>
<dbReference type="Gene3D" id="3.40.50.720">
    <property type="entry name" value="NAD(P)-binding Rossmann-like Domain"/>
    <property type="match status" value="1"/>
</dbReference>
<evidence type="ECO:0000259" key="6">
    <source>
        <dbReference type="Pfam" id="PF08240"/>
    </source>
</evidence>
<dbReference type="InterPro" id="IPR013154">
    <property type="entry name" value="ADH-like_N"/>
</dbReference>
<reference evidence="9" key="1">
    <citation type="submission" date="2017-11" db="EMBL/GenBank/DDBJ databases">
        <title>Genome sequence of Pantoea sp. MSR2.</title>
        <authorList>
            <person name="Nascimento F.X."/>
        </authorList>
    </citation>
    <scope>NUCLEOTIDE SEQUENCE [LARGE SCALE GENOMIC DNA]</scope>
    <source>
        <strain evidence="9">MSR2</strain>
        <plasmid evidence="9">pmsr2b</plasmid>
    </source>
</reference>
<proteinExistence type="inferred from homology"/>
<evidence type="ECO:0000313" key="9">
    <source>
        <dbReference type="Proteomes" id="UP000424872"/>
    </source>
</evidence>
<dbReference type="InterPro" id="IPR013149">
    <property type="entry name" value="ADH-like_C"/>
</dbReference>
<reference evidence="7" key="3">
    <citation type="submission" date="2023-07" db="EMBL/GenBank/DDBJ databases">
        <title>The extreme plant-growth-promoting properties of Pantoea phytobeneficialis PF55 revealed by functional and genomic analysis.</title>
        <authorList>
            <person name="Nascimento F.X."/>
            <person name="Marcio R.J."/>
        </authorList>
    </citation>
    <scope>NUCLEOTIDE SEQUENCE</scope>
    <source>
        <strain evidence="7">PF55</strain>
    </source>
</reference>
<comment type="similarity">
    <text evidence="4">Belongs to the zinc-containing alcohol dehydrogenase family.</text>
</comment>
<geneLocation type="plasmid" evidence="9">
    <name>pmsr2b</name>
</geneLocation>
<geneLocation type="plasmid" evidence="8">
    <name>pMSR2B</name>
</geneLocation>
<feature type="domain" description="Alcohol dehydrogenase-like C-terminal" evidence="5">
    <location>
        <begin position="212"/>
        <end position="279"/>
    </location>
</feature>
<dbReference type="RefSeq" id="WP_208726835.1">
    <property type="nucleotide sequence ID" value="NZ_CP024638.1"/>
</dbReference>
<dbReference type="EMBL" id="CP024638">
    <property type="protein sequence ID" value="QGR09448.1"/>
    <property type="molecule type" value="Genomic_DNA"/>
</dbReference>
<keyword evidence="2 4" id="KW-0862">Zinc</keyword>
<protein>
    <submittedName>
        <fullName evidence="7 8">Alcohol dehydrogenase</fullName>
    </submittedName>
</protein>
<keyword evidence="3" id="KW-0560">Oxidoreductase</keyword>
<name>A0AAP9KRW1_9GAMM</name>
<dbReference type="Proteomes" id="UP000424872">
    <property type="component" value="Plasmid pMSR2B"/>
</dbReference>
<organism evidence="8 9">
    <name type="scientific">Pantoea phytobeneficialis</name>
    <dbReference type="NCBI Taxonomy" id="2052056"/>
    <lineage>
        <taxon>Bacteria</taxon>
        <taxon>Pseudomonadati</taxon>
        <taxon>Pseudomonadota</taxon>
        <taxon>Gammaproteobacteria</taxon>
        <taxon>Enterobacterales</taxon>
        <taxon>Erwiniaceae</taxon>
        <taxon>Pantoea</taxon>
    </lineage>
</organism>
<dbReference type="Gene3D" id="3.90.180.10">
    <property type="entry name" value="Medium-chain alcohol dehydrogenases, catalytic domain"/>
    <property type="match status" value="1"/>
</dbReference>
<gene>
    <name evidence="8" type="ORF">CTZ24_23530</name>
    <name evidence="7" type="ORF">Q3404_13060</name>
</gene>
<dbReference type="Pfam" id="PF08240">
    <property type="entry name" value="ADH_N"/>
    <property type="match status" value="1"/>
</dbReference>
<evidence type="ECO:0000256" key="3">
    <source>
        <dbReference type="ARBA" id="ARBA00023002"/>
    </source>
</evidence>
<sequence length="321" mass="34214">MKAVRLAGIEQLSVAEVPAPTLAPGQVQIRVLAAGICGSDLHNYRTGKWFAHLPVTPGHEVMGEVMACAPDVSDFRPGDRVVADSRVWCGECPACARQHFNLCEKLGFVGEVCDGGFAEQTLLPARGLLQVTDDLPPQIAVLSEPLGVALRVVNQLQLAAGARVRVAGGGTIGGLVALLLHEVAHCQVQLVEPNAERYQRLANLVPLQPLGPFDFAVEATGINAVLSQLVEEISSGGRIALVGLFHHSADFDMNRLVEREIILVGCSVFRDEQRQALALLPQLADKLATLVAPAIGLDDVPGIYPHLIAGRSPWLKTVITP</sequence>
<dbReference type="GO" id="GO:0008270">
    <property type="term" value="F:zinc ion binding"/>
    <property type="evidence" value="ECO:0007669"/>
    <property type="project" value="InterPro"/>
</dbReference>
<evidence type="ECO:0000313" key="10">
    <source>
        <dbReference type="Proteomes" id="UP001171299"/>
    </source>
</evidence>
<dbReference type="SUPFAM" id="SSF51735">
    <property type="entry name" value="NAD(P)-binding Rossmann-fold domains"/>
    <property type="match status" value="1"/>
</dbReference>
<evidence type="ECO:0000256" key="1">
    <source>
        <dbReference type="ARBA" id="ARBA00022723"/>
    </source>
</evidence>
<feature type="domain" description="Alcohol dehydrogenase-like N-terminal" evidence="6">
    <location>
        <begin position="24"/>
        <end position="132"/>
    </location>
</feature>
<reference evidence="8" key="2">
    <citation type="journal article" date="2020" name="Environ. Microbiol.">
        <title>The extreme plant-growth-promoting properties of Pantoea phytobeneficialis MSR2 revealed by functional and genomic analysis.</title>
        <authorList>
            <person name="Nascimento F.X."/>
            <person name="Hernandez A.G."/>
            <person name="Glick B.R."/>
            <person name="Rossi M.J."/>
        </authorList>
    </citation>
    <scope>NUCLEOTIDE SEQUENCE</scope>
    <source>
        <strain evidence="8">MSR2</strain>
    </source>
</reference>
<dbReference type="EMBL" id="JAUOOM010000011">
    <property type="protein sequence ID" value="MDO6407504.1"/>
    <property type="molecule type" value="Genomic_DNA"/>
</dbReference>
<dbReference type="Proteomes" id="UP001171299">
    <property type="component" value="Unassembled WGS sequence"/>
</dbReference>
<dbReference type="PROSITE" id="PS00059">
    <property type="entry name" value="ADH_ZINC"/>
    <property type="match status" value="1"/>
</dbReference>
<keyword evidence="8" id="KW-0614">Plasmid</keyword>
<evidence type="ECO:0000256" key="4">
    <source>
        <dbReference type="RuleBase" id="RU361277"/>
    </source>
</evidence>
<accession>A0AAP9KRW1</accession>
<evidence type="ECO:0000313" key="7">
    <source>
        <dbReference type="EMBL" id="MDO6407504.1"/>
    </source>
</evidence>
<evidence type="ECO:0000313" key="8">
    <source>
        <dbReference type="EMBL" id="QGR09448.1"/>
    </source>
</evidence>
<dbReference type="SUPFAM" id="SSF50129">
    <property type="entry name" value="GroES-like"/>
    <property type="match status" value="1"/>
</dbReference>
<dbReference type="AlphaFoldDB" id="A0AAP9KRW1"/>
<dbReference type="GO" id="GO:0016491">
    <property type="term" value="F:oxidoreductase activity"/>
    <property type="evidence" value="ECO:0007669"/>
    <property type="project" value="UniProtKB-KW"/>
</dbReference>
<evidence type="ECO:0000256" key="2">
    <source>
        <dbReference type="ARBA" id="ARBA00022833"/>
    </source>
</evidence>
<dbReference type="InterPro" id="IPR036291">
    <property type="entry name" value="NAD(P)-bd_dom_sf"/>
</dbReference>
<keyword evidence="1 4" id="KW-0479">Metal-binding</keyword>